<dbReference type="OrthoDB" id="163082at2"/>
<organism evidence="1 2">
    <name type="scientific">Candidatus Chloroploca asiatica</name>
    <dbReference type="NCBI Taxonomy" id="1506545"/>
    <lineage>
        <taxon>Bacteria</taxon>
        <taxon>Bacillati</taxon>
        <taxon>Chloroflexota</taxon>
        <taxon>Chloroflexia</taxon>
        <taxon>Chloroflexales</taxon>
        <taxon>Chloroflexineae</taxon>
        <taxon>Oscillochloridaceae</taxon>
        <taxon>Candidatus Chloroploca</taxon>
    </lineage>
</organism>
<comment type="caution">
    <text evidence="1">The sequence shown here is derived from an EMBL/GenBank/DDBJ whole genome shotgun (WGS) entry which is preliminary data.</text>
</comment>
<proteinExistence type="predicted"/>
<dbReference type="AlphaFoldDB" id="A0A2H3L877"/>
<evidence type="ECO:0000313" key="2">
    <source>
        <dbReference type="Proteomes" id="UP000220922"/>
    </source>
</evidence>
<protein>
    <submittedName>
        <fullName evidence="1">Uncharacterized protein</fullName>
    </submittedName>
</protein>
<sequence length="87" mass="9332">MSDRTLSVYESANWGARLAGVALVRYDACGILLVNEVPVETTRKSGHFTVLHCVDGSTSVVLSSFLRLVPDARHQGEQSAALVEICG</sequence>
<gene>
    <name evidence="1" type="ORF">A9Q02_15010</name>
</gene>
<dbReference type="RefSeq" id="WP_097653441.1">
    <property type="nucleotide sequence ID" value="NZ_LYXE01000096.1"/>
</dbReference>
<evidence type="ECO:0000313" key="1">
    <source>
        <dbReference type="EMBL" id="PDV98498.1"/>
    </source>
</evidence>
<reference evidence="1 2" key="1">
    <citation type="submission" date="2016-05" db="EMBL/GenBank/DDBJ databases">
        <authorList>
            <person name="Lavstsen T."/>
            <person name="Jespersen J.S."/>
        </authorList>
    </citation>
    <scope>NUCLEOTIDE SEQUENCE [LARGE SCALE GENOMIC DNA]</scope>
    <source>
        <strain evidence="1 2">B7-9</strain>
    </source>
</reference>
<dbReference type="Proteomes" id="UP000220922">
    <property type="component" value="Unassembled WGS sequence"/>
</dbReference>
<keyword evidence="2" id="KW-1185">Reference proteome</keyword>
<accession>A0A2H3L877</accession>
<dbReference type="EMBL" id="LYXE01000096">
    <property type="protein sequence ID" value="PDV98498.1"/>
    <property type="molecule type" value="Genomic_DNA"/>
</dbReference>
<name>A0A2H3L877_9CHLR</name>